<name>A0AA87ZJ10_FICCA</name>
<reference evidence="1" key="1">
    <citation type="submission" date="2023-07" db="EMBL/GenBank/DDBJ databases">
        <title>draft genome sequence of fig (Ficus carica).</title>
        <authorList>
            <person name="Takahashi T."/>
            <person name="Nishimura K."/>
        </authorList>
    </citation>
    <scope>NUCLEOTIDE SEQUENCE</scope>
</reference>
<proteinExistence type="predicted"/>
<comment type="caution">
    <text evidence="1">The sequence shown here is derived from an EMBL/GenBank/DDBJ whole genome shotgun (WGS) entry which is preliminary data.</text>
</comment>
<sequence>MTPRKTVPRATPIAILTLYGLRLLNEGDLEMNKCEWGLKCRVPRSGMYFRFSIAGDVARSYNVLRGYPLLAEVGMKGIEVIAHLGTPILEVLRRQSCRRKLWYASVNRVI</sequence>
<dbReference type="EMBL" id="BTGU01000005">
    <property type="protein sequence ID" value="GMN34787.1"/>
    <property type="molecule type" value="Genomic_DNA"/>
</dbReference>
<dbReference type="AlphaFoldDB" id="A0AA87ZJ10"/>
<keyword evidence="2" id="KW-1185">Reference proteome</keyword>
<evidence type="ECO:0000313" key="2">
    <source>
        <dbReference type="Proteomes" id="UP001187192"/>
    </source>
</evidence>
<organism evidence="1 2">
    <name type="scientific">Ficus carica</name>
    <name type="common">Common fig</name>
    <dbReference type="NCBI Taxonomy" id="3494"/>
    <lineage>
        <taxon>Eukaryota</taxon>
        <taxon>Viridiplantae</taxon>
        <taxon>Streptophyta</taxon>
        <taxon>Embryophyta</taxon>
        <taxon>Tracheophyta</taxon>
        <taxon>Spermatophyta</taxon>
        <taxon>Magnoliopsida</taxon>
        <taxon>eudicotyledons</taxon>
        <taxon>Gunneridae</taxon>
        <taxon>Pentapetalae</taxon>
        <taxon>rosids</taxon>
        <taxon>fabids</taxon>
        <taxon>Rosales</taxon>
        <taxon>Moraceae</taxon>
        <taxon>Ficeae</taxon>
        <taxon>Ficus</taxon>
    </lineage>
</organism>
<evidence type="ECO:0000313" key="1">
    <source>
        <dbReference type="EMBL" id="GMN34787.1"/>
    </source>
</evidence>
<dbReference type="Proteomes" id="UP001187192">
    <property type="component" value="Unassembled WGS sequence"/>
</dbReference>
<accession>A0AA87ZJ10</accession>
<protein>
    <submittedName>
        <fullName evidence="1">Uncharacterized protein</fullName>
    </submittedName>
</protein>
<gene>
    <name evidence="1" type="ORF">TIFTF001_004898</name>
</gene>